<dbReference type="SUPFAM" id="SSF56235">
    <property type="entry name" value="N-terminal nucleophile aminohydrolases (Ntn hydrolases)"/>
    <property type="match status" value="1"/>
</dbReference>
<dbReference type="Pfam" id="PF00227">
    <property type="entry name" value="Proteasome"/>
    <property type="match status" value="1"/>
</dbReference>
<feature type="compositionally biased region" description="Low complexity" evidence="3">
    <location>
        <begin position="294"/>
        <end position="311"/>
    </location>
</feature>
<keyword evidence="1 2" id="KW-0647">Proteasome</keyword>
<evidence type="ECO:0000313" key="6">
    <source>
        <dbReference type="EMBL" id="KAA6389644.1"/>
    </source>
</evidence>
<name>A0A5J4W3T7_9EUKA</name>
<dbReference type="Proteomes" id="UP000324800">
    <property type="component" value="Unassembled WGS sequence"/>
</dbReference>
<reference evidence="6 7" key="1">
    <citation type="submission" date="2019-03" db="EMBL/GenBank/DDBJ databases">
        <title>Single cell metagenomics reveals metabolic interactions within the superorganism composed of flagellate Streblomastix strix and complex community of Bacteroidetes bacteria on its surface.</title>
        <authorList>
            <person name="Treitli S.C."/>
            <person name="Kolisko M."/>
            <person name="Husnik F."/>
            <person name="Keeling P."/>
            <person name="Hampl V."/>
        </authorList>
    </citation>
    <scope>NUCLEOTIDE SEQUENCE [LARGE SCALE GENOMIC DNA]</scope>
    <source>
        <strain evidence="6">ST1C</strain>
    </source>
</reference>
<dbReference type="PROSITE" id="PS00388">
    <property type="entry name" value="PROTEASOME_ALPHA_1"/>
    <property type="match status" value="1"/>
</dbReference>
<dbReference type="PANTHER" id="PTHR11599">
    <property type="entry name" value="PROTEASOME SUBUNIT ALPHA/BETA"/>
    <property type="match status" value="1"/>
</dbReference>
<comment type="caution">
    <text evidence="6">The sequence shown here is derived from an EMBL/GenBank/DDBJ whole genome shotgun (WGS) entry which is preliminary data.</text>
</comment>
<dbReference type="InterPro" id="IPR001353">
    <property type="entry name" value="Proteasome_sua/b"/>
</dbReference>
<dbReference type="PROSITE" id="PS51475">
    <property type="entry name" value="PROTEASOME_ALPHA_2"/>
    <property type="match status" value="1"/>
</dbReference>
<evidence type="ECO:0000256" key="2">
    <source>
        <dbReference type="PROSITE-ProRule" id="PRU00808"/>
    </source>
</evidence>
<dbReference type="InterPro" id="IPR000426">
    <property type="entry name" value="Proteasome_asu_N"/>
</dbReference>
<organism evidence="6 7">
    <name type="scientific">Streblomastix strix</name>
    <dbReference type="NCBI Taxonomy" id="222440"/>
    <lineage>
        <taxon>Eukaryota</taxon>
        <taxon>Metamonada</taxon>
        <taxon>Preaxostyla</taxon>
        <taxon>Oxymonadida</taxon>
        <taxon>Streblomastigidae</taxon>
        <taxon>Streblomastix</taxon>
    </lineage>
</organism>
<feature type="region of interest" description="Disordered" evidence="3">
    <location>
        <begin position="290"/>
        <end position="339"/>
    </location>
</feature>
<evidence type="ECO:0000313" key="7">
    <source>
        <dbReference type="Proteomes" id="UP000324800"/>
    </source>
</evidence>
<dbReference type="Gene3D" id="3.60.20.10">
    <property type="entry name" value="Glutamine Phosphoribosylpyrophosphate, subunit 1, domain 1"/>
    <property type="match status" value="2"/>
</dbReference>
<evidence type="ECO:0000256" key="4">
    <source>
        <dbReference type="SAM" id="Phobius"/>
    </source>
</evidence>
<dbReference type="Pfam" id="PF10584">
    <property type="entry name" value="Proteasome_A_N"/>
    <property type="match status" value="1"/>
</dbReference>
<feature type="transmembrane region" description="Helical" evidence="4">
    <location>
        <begin position="82"/>
        <end position="103"/>
    </location>
</feature>
<keyword evidence="4" id="KW-0812">Transmembrane</keyword>
<dbReference type="OrthoDB" id="431557at2759"/>
<dbReference type="InterPro" id="IPR050115">
    <property type="entry name" value="Proteasome_alpha"/>
</dbReference>
<comment type="similarity">
    <text evidence="2">Belongs to the peptidase T1A family.</text>
</comment>
<feature type="compositionally biased region" description="Low complexity" evidence="3">
    <location>
        <begin position="324"/>
        <end position="339"/>
    </location>
</feature>
<feature type="transmembrane region" description="Helical" evidence="4">
    <location>
        <begin position="53"/>
        <end position="75"/>
    </location>
</feature>
<evidence type="ECO:0000259" key="5">
    <source>
        <dbReference type="PROSITE" id="PS00388"/>
    </source>
</evidence>
<evidence type="ECO:0000256" key="3">
    <source>
        <dbReference type="SAM" id="MobiDB-lite"/>
    </source>
</evidence>
<dbReference type="GO" id="GO:0019773">
    <property type="term" value="C:proteasome core complex, alpha-subunit complex"/>
    <property type="evidence" value="ECO:0007669"/>
    <property type="project" value="UniProtKB-UniRule"/>
</dbReference>
<gene>
    <name evidence="6" type="ORF">EZS28_014831</name>
</gene>
<accession>A0A5J4W3T7</accession>
<feature type="compositionally biased region" description="Low complexity" evidence="3">
    <location>
        <begin position="256"/>
        <end position="270"/>
    </location>
</feature>
<feature type="domain" description="Proteasome alpha-type subunits" evidence="5">
    <location>
        <begin position="398"/>
        <end position="420"/>
    </location>
</feature>
<dbReference type="AlphaFoldDB" id="A0A5J4W3T7"/>
<proteinExistence type="inferred from homology"/>
<dbReference type="EMBL" id="SNRW01003507">
    <property type="protein sequence ID" value="KAA6389644.1"/>
    <property type="molecule type" value="Genomic_DNA"/>
</dbReference>
<dbReference type="InterPro" id="IPR029055">
    <property type="entry name" value="Ntn_hydrolases_N"/>
</dbReference>
<protein>
    <submittedName>
        <fullName evidence="6">Putative Proteasome subunit alpha type-5</fullName>
    </submittedName>
</protein>
<feature type="region of interest" description="Disordered" evidence="3">
    <location>
        <begin position="256"/>
        <end position="275"/>
    </location>
</feature>
<dbReference type="InterPro" id="IPR023332">
    <property type="entry name" value="Proteasome_alpha-type"/>
</dbReference>
<keyword evidence="4" id="KW-0472">Membrane</keyword>
<evidence type="ECO:0000256" key="1">
    <source>
        <dbReference type="ARBA" id="ARBA00022942"/>
    </source>
</evidence>
<dbReference type="SMART" id="SM00948">
    <property type="entry name" value="Proteasome_A_N"/>
    <property type="match status" value="1"/>
</dbReference>
<feature type="transmembrane region" description="Helical" evidence="4">
    <location>
        <begin position="5"/>
        <end position="25"/>
    </location>
</feature>
<keyword evidence="4" id="KW-1133">Transmembrane helix</keyword>
<dbReference type="GO" id="GO:0006511">
    <property type="term" value="P:ubiquitin-dependent protein catabolic process"/>
    <property type="evidence" value="ECO:0007669"/>
    <property type="project" value="InterPro"/>
</dbReference>
<sequence length="629" mass="70756">MSTGLAIFSVIFALIFLGIFVFLYVSSSHPFESSVVFSSNPLGAFESCRIPRLFSYGALLIFTFQLILLENLVYFDWLKRNTAIIVGTTILAAALAMLIPTLIDKQQLKETITPRTETMLFSDPCFLLHQLLLEENDLVQRFGDLYVYYRNIVPAYFFILRRNWQFKEEITKVAKLHQQFNKKLQQAILEIERQNNVPGVQSNINSQQLNESDVDDVDYDSLVIHAPIVQLLLSSQTSWINSQQSQPLLQMILEPSSQHQQELEQEQSQSDTTSFPSSYTELIVKLHQEQQSQNNNSIRLSSASSRHSSMNFTPKTSNAFDIGSQDYTQSQSQSQSPIQSADGLFKKNDFAIVANGPVFKTKQRPPRQFVPLFVARITNLRDNETYDCALHMANKGDYDRGVNTFSPEGRIFQVEYAMEAVKLGTTAIGIQVGEGTLLAVEKRITSPLMEASSLDKIMKIGKHVGAAVSGLISDGKLLVDKAREQTNQHGFDYDEPISIESCVQGICDIYLQFGEGKKHQMSRPFGVALLIAGVDIETIPPKDGEALRTRFIPRLFHTDPSGTYVKTMTLEQAENLAMKTLKQVMEEKITDTNVELALASSETGQFQSYTSEKVRSIVQRFLSKDGRQA</sequence>